<evidence type="ECO:0000256" key="8">
    <source>
        <dbReference type="ARBA" id="ARBA00023326"/>
    </source>
</evidence>
<keyword evidence="6" id="KW-0119">Carbohydrate metabolism</keyword>
<evidence type="ECO:0000256" key="1">
    <source>
        <dbReference type="ARBA" id="ARBA00000966"/>
    </source>
</evidence>
<dbReference type="Pfam" id="PF00840">
    <property type="entry name" value="Glyco_hydro_7"/>
    <property type="match status" value="1"/>
</dbReference>
<keyword evidence="12" id="KW-0430">Lectin</keyword>
<evidence type="ECO:0000256" key="3">
    <source>
        <dbReference type="ARBA" id="ARBA00022801"/>
    </source>
</evidence>
<dbReference type="InterPro" id="IPR037019">
    <property type="entry name" value="Glyco_hydro_7_sf"/>
</dbReference>
<dbReference type="SUPFAM" id="SSF49899">
    <property type="entry name" value="Concanavalin A-like lectins/glucanases"/>
    <property type="match status" value="1"/>
</dbReference>
<evidence type="ECO:0000256" key="4">
    <source>
        <dbReference type="ARBA" id="ARBA00023001"/>
    </source>
</evidence>
<feature type="chain" id="PRO_5014161551" description="Glucanase" evidence="11">
    <location>
        <begin position="18"/>
        <end position="434"/>
    </location>
</feature>
<evidence type="ECO:0000313" key="12">
    <source>
        <dbReference type="EMBL" id="PLB37580.1"/>
    </source>
</evidence>
<gene>
    <name evidence="12" type="ORF">BDW47DRAFT_126277</name>
</gene>
<dbReference type="EMBL" id="KZ559142">
    <property type="protein sequence ID" value="PLB37580.1"/>
    <property type="molecule type" value="Genomic_DNA"/>
</dbReference>
<evidence type="ECO:0000256" key="9">
    <source>
        <dbReference type="ARBA" id="ARBA00025192"/>
    </source>
</evidence>
<evidence type="ECO:0000256" key="2">
    <source>
        <dbReference type="ARBA" id="ARBA00006044"/>
    </source>
</evidence>
<dbReference type="OrthoDB" id="412382at2759"/>
<dbReference type="STRING" id="41067.A0A2I2FAD8"/>
<evidence type="ECO:0000256" key="5">
    <source>
        <dbReference type="ARBA" id="ARBA00023180"/>
    </source>
</evidence>
<dbReference type="GO" id="GO:0030246">
    <property type="term" value="F:carbohydrate binding"/>
    <property type="evidence" value="ECO:0007669"/>
    <property type="project" value="UniProtKB-KW"/>
</dbReference>
<dbReference type="EC" id="3.2.1.-" evidence="10"/>
<evidence type="ECO:0000256" key="7">
    <source>
        <dbReference type="ARBA" id="ARBA00023295"/>
    </source>
</evidence>
<evidence type="ECO:0000313" key="13">
    <source>
        <dbReference type="Proteomes" id="UP000234585"/>
    </source>
</evidence>
<dbReference type="GO" id="GO:0008810">
    <property type="term" value="F:cellulase activity"/>
    <property type="evidence" value="ECO:0007669"/>
    <property type="project" value="UniProtKB-EC"/>
</dbReference>
<dbReference type="PANTHER" id="PTHR33753:SF1">
    <property type="entry name" value="ENDO-BETA-1,4-GLUCANASE CELB"/>
    <property type="match status" value="1"/>
</dbReference>
<dbReference type="AlphaFoldDB" id="A0A2I2FAD8"/>
<accession>A0A2I2FAD8</accession>
<feature type="signal peptide" evidence="11">
    <location>
        <begin position="1"/>
        <end position="17"/>
    </location>
</feature>
<dbReference type="GeneID" id="36523693"/>
<protein>
    <recommendedName>
        <fullName evidence="10">Glucanase</fullName>
        <ecNumber evidence="10">3.2.1.-</ecNumber>
    </recommendedName>
</protein>
<dbReference type="RefSeq" id="XP_024671592.1">
    <property type="nucleotide sequence ID" value="XM_024816533.1"/>
</dbReference>
<dbReference type="InterPro" id="IPR013320">
    <property type="entry name" value="ConA-like_dom_sf"/>
</dbReference>
<dbReference type="PANTHER" id="PTHR33753">
    <property type="entry name" value="1,4-BETA-D-GLUCAN CELLOBIOHYDROLASE B"/>
    <property type="match status" value="1"/>
</dbReference>
<keyword evidence="4 10" id="KW-0136">Cellulose degradation</keyword>
<evidence type="ECO:0000256" key="6">
    <source>
        <dbReference type="ARBA" id="ARBA00023277"/>
    </source>
</evidence>
<dbReference type="PRINTS" id="PR00734">
    <property type="entry name" value="GLHYDRLASE7"/>
</dbReference>
<keyword evidence="11" id="KW-0732">Signal</keyword>
<evidence type="ECO:0000256" key="10">
    <source>
        <dbReference type="RuleBase" id="RU361164"/>
    </source>
</evidence>
<dbReference type="CDD" id="cd07999">
    <property type="entry name" value="GH7_CBH_EG"/>
    <property type="match status" value="1"/>
</dbReference>
<evidence type="ECO:0000256" key="11">
    <source>
        <dbReference type="SAM" id="SignalP"/>
    </source>
</evidence>
<name>A0A2I2FAD8_ASPCN</name>
<proteinExistence type="inferred from homology"/>
<keyword evidence="3 10" id="KW-0378">Hydrolase</keyword>
<keyword evidence="7 10" id="KW-0326">Glycosidase</keyword>
<dbReference type="GO" id="GO:0030245">
    <property type="term" value="P:cellulose catabolic process"/>
    <property type="evidence" value="ECO:0007669"/>
    <property type="project" value="UniProtKB-KW"/>
</dbReference>
<dbReference type="Gene3D" id="2.70.100.10">
    <property type="entry name" value="Glycoside hydrolase, family 7, domain"/>
    <property type="match status" value="1"/>
</dbReference>
<reference evidence="12 13" key="1">
    <citation type="submission" date="2017-12" db="EMBL/GenBank/DDBJ databases">
        <authorList>
            <consortium name="DOE Joint Genome Institute"/>
            <person name="Haridas S."/>
            <person name="Kjaerbolling I."/>
            <person name="Vesth T.C."/>
            <person name="Frisvad J.C."/>
            <person name="Nybo J.L."/>
            <person name="Theobald S."/>
            <person name="Kuo A."/>
            <person name="Bowyer P."/>
            <person name="Matsuda Y."/>
            <person name="Mondo S."/>
            <person name="Lyhne E.K."/>
            <person name="Kogle M.E."/>
            <person name="Clum A."/>
            <person name="Lipzen A."/>
            <person name="Salamov A."/>
            <person name="Ngan C.Y."/>
            <person name="Daum C."/>
            <person name="Chiniquy J."/>
            <person name="Barry K."/>
            <person name="LaButti K."/>
            <person name="Simmons B.A."/>
            <person name="Magnuson J.K."/>
            <person name="Mortensen U.H."/>
            <person name="Larsen T.O."/>
            <person name="Grigoriev I.V."/>
            <person name="Baker S.E."/>
            <person name="Andersen M.R."/>
            <person name="Nordberg H.P."/>
            <person name="Cantor M.N."/>
            <person name="Hua S.X."/>
        </authorList>
    </citation>
    <scope>NUCLEOTIDE SEQUENCE [LARGE SCALE GENOMIC DNA]</scope>
    <source>
        <strain evidence="12 13">CBS 102.13</strain>
    </source>
</reference>
<organism evidence="12 13">
    <name type="scientific">Aspergillus candidus</name>
    <dbReference type="NCBI Taxonomy" id="41067"/>
    <lineage>
        <taxon>Eukaryota</taxon>
        <taxon>Fungi</taxon>
        <taxon>Dikarya</taxon>
        <taxon>Ascomycota</taxon>
        <taxon>Pezizomycotina</taxon>
        <taxon>Eurotiomycetes</taxon>
        <taxon>Eurotiomycetidae</taxon>
        <taxon>Eurotiales</taxon>
        <taxon>Aspergillaceae</taxon>
        <taxon>Aspergillus</taxon>
        <taxon>Aspergillus subgen. Circumdati</taxon>
    </lineage>
</organism>
<comment type="catalytic activity">
    <reaction evidence="1">
        <text>Endohydrolysis of (1-&gt;4)-beta-D-glucosidic linkages in cellulose, lichenin and cereal beta-D-glucans.</text>
        <dbReference type="EC" id="3.2.1.4"/>
    </reaction>
</comment>
<comment type="similarity">
    <text evidence="2 10">Belongs to the glycosyl hydrolase 7 (cellulase C) family.</text>
</comment>
<comment type="function">
    <text evidence="9">Has endoglucanase activity on substrates containing beta-1,4 glycosidic bonds, like in carboxymethylcellulose (CMC), hydroxyethylcellulose (HEC) and beta-glucan. Involved in the degradation of complex natural cellulosic substrates.</text>
</comment>
<keyword evidence="5" id="KW-0325">Glycoprotein</keyword>
<keyword evidence="13" id="KW-1185">Reference proteome</keyword>
<dbReference type="InterPro" id="IPR001722">
    <property type="entry name" value="Glyco_hydro_7"/>
</dbReference>
<sequence>MTRALTLTLALLPLIAAQQIGTSPEVHPKLTTYKCTTRNGCVQQETSIVIDASAHQIHEKGTETSCTDASGDLDTTICPDKATCAETCVVEGIEDYASHGVKTDGDSLFLRQYVPDGDELSKPSPRVYLLDPTGDDYSMLQLLNQEFTFDVDVSKLPCGMNGALYLSEMAASGGRSELNPAGAHYGTGYCDAQCFTTAWVNGEGNVDEVGSCCNEMDIWEANARATGFTPHPCDTEGLVECEGEEECGDQGLCDKIGCGFNPYALGAPDYYGYNKTVNSKKPFTVVTQFVTKGNQTEGGELAEIRRQYVQDGRVISNAVVKVDGGEADSITDGLCPDAESAYQRLGGMKQMGGALGRGMVLAMSIWNDEDTFMNWLDSGEAGPCSATEGDPALIEKQVPDTAVTFSNIRWGDIGSTTKKSSLRHRYQGRVRHHY</sequence>
<keyword evidence="8 10" id="KW-0624">Polysaccharide degradation</keyword>
<dbReference type="Proteomes" id="UP000234585">
    <property type="component" value="Unassembled WGS sequence"/>
</dbReference>